<name>A0A078GHN9_BRANA</name>
<evidence type="ECO:0000313" key="2">
    <source>
        <dbReference type="EMBL" id="CDY25970.1"/>
    </source>
</evidence>
<evidence type="ECO:0000256" key="1">
    <source>
        <dbReference type="SAM" id="MobiDB-lite"/>
    </source>
</evidence>
<dbReference type="AlphaFoldDB" id="A0A078GHN9"/>
<gene>
    <name evidence="2" type="primary">BnaC09g20170D</name>
    <name evidence="2" type="ORF">GSBRNA2T00033491001</name>
</gene>
<evidence type="ECO:0000313" key="3">
    <source>
        <dbReference type="Proteomes" id="UP000028999"/>
    </source>
</evidence>
<feature type="compositionally biased region" description="Basic and acidic residues" evidence="1">
    <location>
        <begin position="33"/>
        <end position="50"/>
    </location>
</feature>
<organism evidence="2 3">
    <name type="scientific">Brassica napus</name>
    <name type="common">Rape</name>
    <dbReference type="NCBI Taxonomy" id="3708"/>
    <lineage>
        <taxon>Eukaryota</taxon>
        <taxon>Viridiplantae</taxon>
        <taxon>Streptophyta</taxon>
        <taxon>Embryophyta</taxon>
        <taxon>Tracheophyta</taxon>
        <taxon>Spermatophyta</taxon>
        <taxon>Magnoliopsida</taxon>
        <taxon>eudicotyledons</taxon>
        <taxon>Gunneridae</taxon>
        <taxon>Pentapetalae</taxon>
        <taxon>rosids</taxon>
        <taxon>malvids</taxon>
        <taxon>Brassicales</taxon>
        <taxon>Brassicaceae</taxon>
        <taxon>Brassiceae</taxon>
        <taxon>Brassica</taxon>
    </lineage>
</organism>
<proteinExistence type="predicted"/>
<keyword evidence="3" id="KW-1185">Reference proteome</keyword>
<accession>A0A078GHN9</accession>
<dbReference type="Gramene" id="CDY25970">
    <property type="protein sequence ID" value="CDY25970"/>
    <property type="gene ID" value="GSBRNA2T00033491001"/>
</dbReference>
<feature type="region of interest" description="Disordered" evidence="1">
    <location>
        <begin position="1"/>
        <end position="50"/>
    </location>
</feature>
<dbReference type="EMBL" id="LK032183">
    <property type="protein sequence ID" value="CDY25970.1"/>
    <property type="molecule type" value="Genomic_DNA"/>
</dbReference>
<dbReference type="PaxDb" id="3708-A0A078GHN9"/>
<protein>
    <submittedName>
        <fullName evidence="2">BnaC09g20170D protein</fullName>
    </submittedName>
</protein>
<reference evidence="2 3" key="1">
    <citation type="journal article" date="2014" name="Science">
        <title>Plant genetics. Early allopolyploid evolution in the post-Neolithic Brassica napus oilseed genome.</title>
        <authorList>
            <person name="Chalhoub B."/>
            <person name="Denoeud F."/>
            <person name="Liu S."/>
            <person name="Parkin I.A."/>
            <person name="Tang H."/>
            <person name="Wang X."/>
            <person name="Chiquet J."/>
            <person name="Belcram H."/>
            <person name="Tong C."/>
            <person name="Samans B."/>
            <person name="Correa M."/>
            <person name="Da Silva C."/>
            <person name="Just J."/>
            <person name="Falentin C."/>
            <person name="Koh C.S."/>
            <person name="Le Clainche I."/>
            <person name="Bernard M."/>
            <person name="Bento P."/>
            <person name="Noel B."/>
            <person name="Labadie K."/>
            <person name="Alberti A."/>
            <person name="Charles M."/>
            <person name="Arnaud D."/>
            <person name="Guo H."/>
            <person name="Daviaud C."/>
            <person name="Alamery S."/>
            <person name="Jabbari K."/>
            <person name="Zhao M."/>
            <person name="Edger P.P."/>
            <person name="Chelaifa H."/>
            <person name="Tack D."/>
            <person name="Lassalle G."/>
            <person name="Mestiri I."/>
            <person name="Schnel N."/>
            <person name="Le Paslier M.C."/>
            <person name="Fan G."/>
            <person name="Renault V."/>
            <person name="Bayer P.E."/>
            <person name="Golicz A.A."/>
            <person name="Manoli S."/>
            <person name="Lee T.H."/>
            <person name="Thi V.H."/>
            <person name="Chalabi S."/>
            <person name="Hu Q."/>
            <person name="Fan C."/>
            <person name="Tollenaere R."/>
            <person name="Lu Y."/>
            <person name="Battail C."/>
            <person name="Shen J."/>
            <person name="Sidebottom C.H."/>
            <person name="Wang X."/>
            <person name="Canaguier A."/>
            <person name="Chauveau A."/>
            <person name="Berard A."/>
            <person name="Deniot G."/>
            <person name="Guan M."/>
            <person name="Liu Z."/>
            <person name="Sun F."/>
            <person name="Lim Y.P."/>
            <person name="Lyons E."/>
            <person name="Town C.D."/>
            <person name="Bancroft I."/>
            <person name="Wang X."/>
            <person name="Meng J."/>
            <person name="Ma J."/>
            <person name="Pires J.C."/>
            <person name="King G.J."/>
            <person name="Brunel D."/>
            <person name="Delourme R."/>
            <person name="Renard M."/>
            <person name="Aury J.M."/>
            <person name="Adams K.L."/>
            <person name="Batley J."/>
            <person name="Snowdon R.J."/>
            <person name="Tost J."/>
            <person name="Edwards D."/>
            <person name="Zhou Y."/>
            <person name="Hua W."/>
            <person name="Sharpe A.G."/>
            <person name="Paterson A.H."/>
            <person name="Guan C."/>
            <person name="Wincker P."/>
        </authorList>
    </citation>
    <scope>NUCLEOTIDE SEQUENCE [LARGE SCALE GENOMIC DNA]</scope>
    <source>
        <strain evidence="3">cv. Darmor-bzh</strain>
    </source>
</reference>
<dbReference type="SMR" id="A0A078GHN9"/>
<sequence length="50" mass="5413">MLEGAITSRKQSRPSIAGEEGENAGVRAGRIKPKPEPKKPDGLSHFQDKI</sequence>
<dbReference type="Proteomes" id="UP000028999">
    <property type="component" value="Unassembled WGS sequence"/>
</dbReference>